<dbReference type="GO" id="GO:0003677">
    <property type="term" value="F:DNA binding"/>
    <property type="evidence" value="ECO:0007669"/>
    <property type="project" value="InterPro"/>
</dbReference>
<accession>A0A384KMA4</accession>
<dbReference type="Pfam" id="PF03400">
    <property type="entry name" value="DDE_Tnp_IS1"/>
    <property type="match status" value="1"/>
</dbReference>
<organism evidence="1 2">
    <name type="scientific">Yersinia pestis</name>
    <dbReference type="NCBI Taxonomy" id="632"/>
    <lineage>
        <taxon>Bacteria</taxon>
        <taxon>Pseudomonadati</taxon>
        <taxon>Pseudomonadota</taxon>
        <taxon>Gammaproteobacteria</taxon>
        <taxon>Enterobacterales</taxon>
        <taxon>Yersiniaceae</taxon>
        <taxon>Yersinia</taxon>
    </lineage>
</organism>
<dbReference type="GO" id="GO:0006313">
    <property type="term" value="P:DNA transposition"/>
    <property type="evidence" value="ECO:0007669"/>
    <property type="project" value="InterPro"/>
</dbReference>
<dbReference type="PIR" id="AH0118">
    <property type="entry name" value="AH0118"/>
</dbReference>
<proteinExistence type="predicted"/>
<evidence type="ECO:0000313" key="1">
    <source>
        <dbReference type="EMBL" id="AAM86905.1"/>
    </source>
</evidence>
<dbReference type="GO" id="GO:0004803">
    <property type="term" value="F:transposase activity"/>
    <property type="evidence" value="ECO:0007669"/>
    <property type="project" value="InterPro"/>
</dbReference>
<dbReference type="KEGG" id="ypk:y3356"/>
<name>A0A384KMA4_YERPE</name>
<gene>
    <name evidence="1" type="ordered locus">y3356</name>
</gene>
<dbReference type="EMBL" id="AE009952">
    <property type="protein sequence ID" value="AAM86905.1"/>
    <property type="molecule type" value="Genomic_DNA"/>
</dbReference>
<sequence>MWSFVGNKKQQRWLWYAWEPRLKRIIAHIFGRRSKRHFANYWGCCQVSISSSGVPTTSVLMRCCRMKNTSGASFTRSGLSVSLTWFDTNNQIEYMTEFLFLWCLSVGACQL</sequence>
<dbReference type="InterPro" id="IPR005063">
    <property type="entry name" value="Transposase_27"/>
</dbReference>
<protein>
    <submittedName>
        <fullName evidence="1">Transposase</fullName>
    </submittedName>
</protein>
<dbReference type="Proteomes" id="UP000002490">
    <property type="component" value="Chromosome"/>
</dbReference>
<dbReference type="AlphaFoldDB" id="A0A384KMA4"/>
<reference evidence="1 2" key="1">
    <citation type="journal article" date="2002" name="J. Bacteriol.">
        <title>Genome sequence of Yersinia pestis KIM.</title>
        <authorList>
            <person name="Deng W."/>
            <person name="Burland V."/>
            <person name="Plunkett G.III."/>
            <person name="Boutin A."/>
            <person name="Mayhew G.F."/>
            <person name="Liss P."/>
            <person name="Perna N.T."/>
            <person name="Rose D.J."/>
            <person name="Mau B."/>
            <person name="Zhou S."/>
            <person name="Schwartz D.C."/>
            <person name="Fetherston J.D."/>
            <person name="Lindler L.E."/>
            <person name="Brubaker R.R."/>
            <person name="Plana G.V."/>
            <person name="Straley S.C."/>
            <person name="McDonough K.A."/>
            <person name="Nilles M.L."/>
            <person name="Matson J.S."/>
            <person name="Blattner F.R."/>
            <person name="Perry R.D."/>
        </authorList>
    </citation>
    <scope>NUCLEOTIDE SEQUENCE [LARGE SCALE GENOMIC DNA]</scope>
    <source>
        <strain evidence="2">KIM10+ / Biovar Mediaevalis</strain>
    </source>
</reference>
<evidence type="ECO:0000313" key="2">
    <source>
        <dbReference type="Proteomes" id="UP000002490"/>
    </source>
</evidence>